<name>A0ABT7VJB2_9BACE</name>
<evidence type="ECO:0000256" key="1">
    <source>
        <dbReference type="SAM" id="MobiDB-lite"/>
    </source>
</evidence>
<dbReference type="Gene3D" id="3.90.1720.10">
    <property type="entry name" value="endopeptidase domain like (from Nostoc punctiforme)"/>
    <property type="match status" value="1"/>
</dbReference>
<evidence type="ECO:0008006" key="4">
    <source>
        <dbReference type="Google" id="ProtNLM"/>
    </source>
</evidence>
<evidence type="ECO:0000313" key="3">
    <source>
        <dbReference type="Proteomes" id="UP001169458"/>
    </source>
</evidence>
<feature type="compositionally biased region" description="Acidic residues" evidence="1">
    <location>
        <begin position="260"/>
        <end position="269"/>
    </location>
</feature>
<proteinExistence type="predicted"/>
<gene>
    <name evidence="2" type="ORF">QUW60_10955</name>
</gene>
<feature type="region of interest" description="Disordered" evidence="1">
    <location>
        <begin position="318"/>
        <end position="387"/>
    </location>
</feature>
<feature type="region of interest" description="Disordered" evidence="1">
    <location>
        <begin position="260"/>
        <end position="284"/>
    </location>
</feature>
<reference evidence="3" key="2">
    <citation type="submission" date="2023-07" db="EMBL/GenBank/DDBJ databases">
        <title>Identification and characterization of horizontal gene transfer across gut microbiota members of farm animals based on homology search.</title>
        <authorList>
            <person name="Schwarzerova J."/>
            <person name="Nykrynova M."/>
            <person name="Jureckova K."/>
            <person name="Cejkova D."/>
            <person name="Rychlik I."/>
        </authorList>
    </citation>
    <scope>NUCLEOTIDE SEQUENCE [LARGE SCALE GENOMIC DNA]</scope>
    <source>
        <strain evidence="3">109_WCHN</strain>
    </source>
</reference>
<keyword evidence="3" id="KW-1185">Reference proteome</keyword>
<organism evidence="2 3">
    <name type="scientific">Bacteroides gallinaceum</name>
    <dbReference type="NCBI Taxonomy" id="1462571"/>
    <lineage>
        <taxon>Bacteria</taxon>
        <taxon>Pseudomonadati</taxon>
        <taxon>Bacteroidota</taxon>
        <taxon>Bacteroidia</taxon>
        <taxon>Bacteroidales</taxon>
        <taxon>Bacteroidaceae</taxon>
        <taxon>Bacteroides</taxon>
    </lineage>
</organism>
<sequence>MMPLLLLPLLLSGCVDEFPVTREVPYGGDGKGLSVEEAKTFFESYVSGKASRSAGPDEHDNGFYIRRLMLPVGEFVPGWAEGLSTDAPSLYSVDVPVQSDFSFRVLRVDKGSGKVYQTKCWHKLVVVKDPESGNMGCFIAFFIPDRAYALSHGGDIGRVLTNGEEMGDYSGVKIYTALDGRRVRVNRYENGKKVEGIYIDGASDREDYIFRMLHSEKILGRVWLQRSRPRTPVSRGEDDWVDDFWDDWWYGTFDDDSWSDDSWSDDSNNDSDNPLDTNNDNFVQVGNDGWDYDVYYNSDDDTYYIDIDGDGFVDSAYVNDGYGESDSGDDWSSGDETTTPPDPDPLPDPGDAPTDSGEGGGGGSNSGETNNNPPEEASSKKTPEEIKSAVKQAVKDVIAKRGLHVKSCNMGVQNVLNILYGNTELNDKNANDIVRYWQSHPNSWEKISMSQAQSLANQGYLVVAGWINTTGGSGHVVVIVPGEEQYSGIWQCKVPNSMDTGENMRTSSQKLSYSFRSWMKDGIEFFKYK</sequence>
<feature type="compositionally biased region" description="Pro residues" evidence="1">
    <location>
        <begin position="340"/>
        <end position="350"/>
    </location>
</feature>
<comment type="caution">
    <text evidence="2">The sequence shown here is derived from an EMBL/GenBank/DDBJ whole genome shotgun (WGS) entry which is preliminary data.</text>
</comment>
<dbReference type="EMBL" id="JAUDEN010000019">
    <property type="protein sequence ID" value="MDM8325735.1"/>
    <property type="molecule type" value="Genomic_DNA"/>
</dbReference>
<evidence type="ECO:0000313" key="2">
    <source>
        <dbReference type="EMBL" id="MDM8325735.1"/>
    </source>
</evidence>
<feature type="compositionally biased region" description="Basic and acidic residues" evidence="1">
    <location>
        <begin position="377"/>
        <end position="387"/>
    </location>
</feature>
<protein>
    <recommendedName>
        <fullName evidence="4">Peptidase C39-like domain-containing protein</fullName>
    </recommendedName>
</protein>
<feature type="compositionally biased region" description="Low complexity" evidence="1">
    <location>
        <begin position="270"/>
        <end position="281"/>
    </location>
</feature>
<feature type="compositionally biased region" description="Low complexity" evidence="1">
    <location>
        <begin position="366"/>
        <end position="376"/>
    </location>
</feature>
<dbReference type="RefSeq" id="WP_289560456.1">
    <property type="nucleotide sequence ID" value="NZ_JAUDEN010000019.1"/>
</dbReference>
<reference evidence="2 3" key="1">
    <citation type="submission" date="2023-06" db="EMBL/GenBank/DDBJ databases">
        <authorList>
            <person name="Zeman M."/>
            <person name="Kubasova T."/>
            <person name="Jahodarova E."/>
            <person name="Nykrynova M."/>
            <person name="Rychlik I."/>
        </authorList>
    </citation>
    <scope>NUCLEOTIDE SEQUENCE [LARGE SCALE GENOMIC DNA]</scope>
    <source>
        <strain evidence="2 3">109_WCHN</strain>
    </source>
</reference>
<dbReference type="Proteomes" id="UP001169458">
    <property type="component" value="Unassembled WGS sequence"/>
</dbReference>
<accession>A0ABT7VJB2</accession>